<reference evidence="1 2" key="2">
    <citation type="journal article" date="2016" name="Genome Announc.">
        <title>Complete Genome Sequence of Sphingopyxis macrogoltabida Strain 203N (NBRC 111659), a Polyethylene Glycol Degrader.</title>
        <authorList>
            <person name="Ohtsubo Y."/>
            <person name="Nonoyama S."/>
            <person name="Nagata Y."/>
            <person name="Numata M."/>
            <person name="Tsuchikane K."/>
            <person name="Hosoyama A."/>
            <person name="Yamazoe A."/>
            <person name="Tsuda M."/>
            <person name="Fujita N."/>
            <person name="Kawai F."/>
        </authorList>
    </citation>
    <scope>NUCLEOTIDE SEQUENCE [LARGE SCALE GENOMIC DNA]</scope>
    <source>
        <strain evidence="1 2">203N</strain>
    </source>
</reference>
<dbReference type="Pfam" id="PF05402">
    <property type="entry name" value="PqqD"/>
    <property type="match status" value="1"/>
</dbReference>
<gene>
    <name evidence="1" type="ORF">ATM17_04885</name>
</gene>
<reference evidence="2" key="1">
    <citation type="submission" date="2015-11" db="EMBL/GenBank/DDBJ databases">
        <title>Complete genome sequence of a polyethylene-glycol degrader Sphingopyxis macrogoltabida 203N (NBRC 111659).</title>
        <authorList>
            <person name="Yoshiyuki O."/>
            <person name="Shouta N."/>
            <person name="Nagata Y."/>
            <person name="Numata M."/>
            <person name="Tsuchikane K."/>
            <person name="Hosoyama A."/>
            <person name="Yamazoe A."/>
            <person name="Tsuda M."/>
            <person name="Fujita N."/>
            <person name="Kawai F."/>
        </authorList>
    </citation>
    <scope>NUCLEOTIDE SEQUENCE [LARGE SCALE GENOMIC DNA]</scope>
    <source>
        <strain evidence="2">203N</strain>
    </source>
</reference>
<dbReference type="Gene3D" id="3.40.50.300">
    <property type="entry name" value="P-loop containing nucleotide triphosphate hydrolases"/>
    <property type="match status" value="1"/>
</dbReference>
<evidence type="ECO:0000313" key="1">
    <source>
        <dbReference type="EMBL" id="AMU88378.1"/>
    </source>
</evidence>
<evidence type="ECO:0008006" key="3">
    <source>
        <dbReference type="Google" id="ProtNLM"/>
    </source>
</evidence>
<protein>
    <recommendedName>
        <fullName evidence="3">Serine kinase</fullName>
    </recommendedName>
</protein>
<dbReference type="SUPFAM" id="SSF53795">
    <property type="entry name" value="PEP carboxykinase-like"/>
    <property type="match status" value="1"/>
</dbReference>
<keyword evidence="2" id="KW-1185">Reference proteome</keyword>
<dbReference type="Proteomes" id="UP000076088">
    <property type="component" value="Chromosome"/>
</dbReference>
<name>A0AAC8YY17_SPHMC</name>
<sequence length="344" mass="36633">MISHPSPHVASIAYPGAILLLDEGTQKLRLYNETAGVVWQLLELGLPEPEIALAVAEGYTIAPAVAGEHVANLFRQWKAEGLIDAPASAIADRHVRPARLATTGELAFTHYDIDGTRLRISTTAPEVAEHIGAILGQFEVEAFVGGTAIVIDLIDSPEPYRLSIDDQDRMHLATAAEAIGAAFRYILGAIHGEADFLALIHGASVVAPSGKALLLPGASGSGKSTLAAYLSRCGFAFLSDDMIALRSPDGRALGWPMPHSIKEGSWHRLAPLMPELATATIYEVRGRKIKYVAATPKREGIQQPRSALSSFRDTVPMLPMPSCRSTLPKSSPCCSGIGYGSAIR</sequence>
<dbReference type="AlphaFoldDB" id="A0AAC8YY17"/>
<organism evidence="1 2">
    <name type="scientific">Sphingopyxis macrogoltabida</name>
    <name type="common">Sphingomonas macrogoltabidus</name>
    <dbReference type="NCBI Taxonomy" id="33050"/>
    <lineage>
        <taxon>Bacteria</taxon>
        <taxon>Pseudomonadati</taxon>
        <taxon>Pseudomonadota</taxon>
        <taxon>Alphaproteobacteria</taxon>
        <taxon>Sphingomonadales</taxon>
        <taxon>Sphingomonadaceae</taxon>
        <taxon>Sphingopyxis</taxon>
    </lineage>
</organism>
<dbReference type="EMBL" id="CP013344">
    <property type="protein sequence ID" value="AMU88378.1"/>
    <property type="molecule type" value="Genomic_DNA"/>
</dbReference>
<proteinExistence type="predicted"/>
<dbReference type="InterPro" id="IPR027417">
    <property type="entry name" value="P-loop_NTPase"/>
</dbReference>
<accession>A0AAC8YY17</accession>
<dbReference type="KEGG" id="smaz:LH19_04925"/>
<dbReference type="InterPro" id="IPR008792">
    <property type="entry name" value="PQQD"/>
</dbReference>
<evidence type="ECO:0000313" key="2">
    <source>
        <dbReference type="Proteomes" id="UP000076088"/>
    </source>
</evidence>